<dbReference type="AlphaFoldDB" id="A0A1I7GNV0"/>
<dbReference type="STRING" id="388950.GCA_001611675_00253"/>
<accession>A0A1I7GNV0</accession>
<gene>
    <name evidence="4" type="ORF">SAMN04487941_1158</name>
</gene>
<feature type="signal peptide" evidence="2">
    <location>
        <begin position="1"/>
        <end position="28"/>
    </location>
</feature>
<feature type="domain" description="Protein-glutamine gamma-glutamyltransferase-like C-terminal" evidence="3">
    <location>
        <begin position="167"/>
        <end position="233"/>
    </location>
</feature>
<feature type="chain" id="PRO_5010249691" description="Protein-glutamine gamma-glutamyltransferase-like C-terminal domain-containing protein" evidence="2">
    <location>
        <begin position="29"/>
        <end position="244"/>
    </location>
</feature>
<evidence type="ECO:0000313" key="5">
    <source>
        <dbReference type="Proteomes" id="UP000182491"/>
    </source>
</evidence>
<keyword evidence="5" id="KW-1185">Reference proteome</keyword>
<evidence type="ECO:0000259" key="3">
    <source>
        <dbReference type="Pfam" id="PF13559"/>
    </source>
</evidence>
<keyword evidence="2" id="KW-0732">Signal</keyword>
<dbReference type="Proteomes" id="UP000182491">
    <property type="component" value="Unassembled WGS sequence"/>
</dbReference>
<dbReference type="RefSeq" id="WP_068836482.1">
    <property type="nucleotide sequence ID" value="NZ_BMXC01000001.1"/>
</dbReference>
<protein>
    <recommendedName>
        <fullName evidence="3">Protein-glutamine gamma-glutamyltransferase-like C-terminal domain-containing protein</fullName>
    </recommendedName>
</protein>
<keyword evidence="1" id="KW-1133">Transmembrane helix</keyword>
<sequence length="244" mass="28430">MRAIFRHTYTFILICLLLCTGTATRAHATDSIPAATAPVQVRSFDDDKLEEMRASEDFQYYEEVKTGETFLERLWYRIINWLREVFYKGRASGAWEYLIYALITAAIVYIVIKMQDVDVSGLFGKKAPVTDVPFEVLEENIHELNLQALLEEAVTQRDFRKAIRLHYLQSLKLLTDRGLIDWSPSKTNRSYISEINQTDIRREFELLTSMFEYVWYGGAALGDELFSAARAEFEQFNQHLKERV</sequence>
<evidence type="ECO:0000313" key="4">
    <source>
        <dbReference type="EMBL" id="SFU50099.1"/>
    </source>
</evidence>
<proteinExistence type="predicted"/>
<evidence type="ECO:0000256" key="1">
    <source>
        <dbReference type="SAM" id="Phobius"/>
    </source>
</evidence>
<dbReference type="EMBL" id="FPCA01000001">
    <property type="protein sequence ID" value="SFU50099.1"/>
    <property type="molecule type" value="Genomic_DNA"/>
</dbReference>
<name>A0A1I7GNV0_9BACT</name>
<dbReference type="Pfam" id="PF13559">
    <property type="entry name" value="DUF4129"/>
    <property type="match status" value="1"/>
</dbReference>
<keyword evidence="1" id="KW-0472">Membrane</keyword>
<keyword evidence="1" id="KW-0812">Transmembrane</keyword>
<organism evidence="4 5">
    <name type="scientific">Pontibacter akesuensis</name>
    <dbReference type="NCBI Taxonomy" id="388950"/>
    <lineage>
        <taxon>Bacteria</taxon>
        <taxon>Pseudomonadati</taxon>
        <taxon>Bacteroidota</taxon>
        <taxon>Cytophagia</taxon>
        <taxon>Cytophagales</taxon>
        <taxon>Hymenobacteraceae</taxon>
        <taxon>Pontibacter</taxon>
    </lineage>
</organism>
<evidence type="ECO:0000256" key="2">
    <source>
        <dbReference type="SAM" id="SignalP"/>
    </source>
</evidence>
<dbReference type="InterPro" id="IPR025403">
    <property type="entry name" value="TgpA-like_C"/>
</dbReference>
<reference evidence="5" key="1">
    <citation type="submission" date="2016-10" db="EMBL/GenBank/DDBJ databases">
        <authorList>
            <person name="Varghese N."/>
        </authorList>
    </citation>
    <scope>NUCLEOTIDE SEQUENCE [LARGE SCALE GENOMIC DNA]</scope>
    <source>
        <strain evidence="5">DSM 18820</strain>
    </source>
</reference>
<feature type="transmembrane region" description="Helical" evidence="1">
    <location>
        <begin position="94"/>
        <end position="112"/>
    </location>
</feature>